<evidence type="ECO:0000313" key="1">
    <source>
        <dbReference type="EMBL" id="KRH04580.1"/>
    </source>
</evidence>
<accession>A0A0R0FQH2</accession>
<proteinExistence type="predicted"/>
<dbReference type="SMR" id="A0A0R0FQH2"/>
<organism evidence="1">
    <name type="scientific">Glycine max</name>
    <name type="common">Soybean</name>
    <name type="synonym">Glycine hispida</name>
    <dbReference type="NCBI Taxonomy" id="3847"/>
    <lineage>
        <taxon>Eukaryota</taxon>
        <taxon>Viridiplantae</taxon>
        <taxon>Streptophyta</taxon>
        <taxon>Embryophyta</taxon>
        <taxon>Tracheophyta</taxon>
        <taxon>Spermatophyta</taxon>
        <taxon>Magnoliopsida</taxon>
        <taxon>eudicotyledons</taxon>
        <taxon>Gunneridae</taxon>
        <taxon>Pentapetalae</taxon>
        <taxon>rosids</taxon>
        <taxon>fabids</taxon>
        <taxon>Fabales</taxon>
        <taxon>Fabaceae</taxon>
        <taxon>Papilionoideae</taxon>
        <taxon>50 kb inversion clade</taxon>
        <taxon>NPAAA clade</taxon>
        <taxon>indigoferoid/millettioid clade</taxon>
        <taxon>Phaseoleae</taxon>
        <taxon>Glycine</taxon>
        <taxon>Glycine subgen. Soja</taxon>
    </lineage>
</organism>
<dbReference type="PANTHER" id="PTHR33240">
    <property type="entry name" value="OS08G0508500 PROTEIN"/>
    <property type="match status" value="1"/>
</dbReference>
<dbReference type="PANTHER" id="PTHR33240:SF15">
    <property type="entry name" value="GAG-PRO-LIKE PROTEIN"/>
    <property type="match status" value="1"/>
</dbReference>
<dbReference type="InParanoid" id="A0A0R0FQH2"/>
<dbReference type="AlphaFoldDB" id="A0A0R0FQH2"/>
<sequence>MKSIFYPYLIKVFYTTTHVDGEKGNLCANVKGKSIEMTLELWMDIVGLSSVGMIANEKGLEDEEVTFNKLATYKMDVSNEIEDFVDPNFEAKTKDEPMVISIVITNFMVSKVLIDQGSSTNTLYWKTFKRLKVSPDIVQPHYGLLLDYLDLMTTFGQGKLSRNFTVRYLIIDSDTSYFALIGRETLNELGTILSTPHLKMKFPTFTGKIITVKVNQKQTHQCYVESLKVALYPPIRESDKPHPTSSGSSQVMNMDEESKLRTLVFYETTRIYQDGVFDVDPWDDIFHKGLKPIEELVKLELGHKPR</sequence>
<protein>
    <submittedName>
        <fullName evidence="1 2">Uncharacterized protein</fullName>
    </submittedName>
</protein>
<reference evidence="1 2" key="1">
    <citation type="journal article" date="2010" name="Nature">
        <title>Genome sequence of the palaeopolyploid soybean.</title>
        <authorList>
            <person name="Schmutz J."/>
            <person name="Cannon S.B."/>
            <person name="Schlueter J."/>
            <person name="Ma J."/>
            <person name="Mitros T."/>
            <person name="Nelson W."/>
            <person name="Hyten D.L."/>
            <person name="Song Q."/>
            <person name="Thelen J.J."/>
            <person name="Cheng J."/>
            <person name="Xu D."/>
            <person name="Hellsten U."/>
            <person name="May G.D."/>
            <person name="Yu Y."/>
            <person name="Sakurai T."/>
            <person name="Umezawa T."/>
            <person name="Bhattacharyya M.K."/>
            <person name="Sandhu D."/>
            <person name="Valliyodan B."/>
            <person name="Lindquist E."/>
            <person name="Peto M."/>
            <person name="Grant D."/>
            <person name="Shu S."/>
            <person name="Goodstein D."/>
            <person name="Barry K."/>
            <person name="Futrell-Griggs M."/>
            <person name="Abernathy B."/>
            <person name="Du J."/>
            <person name="Tian Z."/>
            <person name="Zhu L."/>
            <person name="Gill N."/>
            <person name="Joshi T."/>
            <person name="Libault M."/>
            <person name="Sethuraman A."/>
            <person name="Zhang X.-C."/>
            <person name="Shinozaki K."/>
            <person name="Nguyen H.T."/>
            <person name="Wing R.A."/>
            <person name="Cregan P."/>
            <person name="Specht J."/>
            <person name="Grimwood J."/>
            <person name="Rokhsar D."/>
            <person name="Stacey G."/>
            <person name="Shoemaker R.C."/>
            <person name="Jackson S.A."/>
        </authorList>
    </citation>
    <scope>NUCLEOTIDE SEQUENCE</scope>
    <source>
        <strain evidence="2">cv. Williams 82</strain>
        <tissue evidence="1">Callus</tissue>
    </source>
</reference>
<gene>
    <name evidence="1" type="ORF">GLYMA_17G171200</name>
</gene>
<dbReference type="EMBL" id="CM000850">
    <property type="protein sequence ID" value="KRH04580.1"/>
    <property type="molecule type" value="Genomic_DNA"/>
</dbReference>
<reference evidence="2" key="2">
    <citation type="submission" date="2018-02" db="UniProtKB">
        <authorList>
            <consortium name="EnsemblPlants"/>
        </authorList>
    </citation>
    <scope>IDENTIFICATION</scope>
    <source>
        <strain evidence="2">Williams 82</strain>
    </source>
</reference>
<reference evidence="1" key="3">
    <citation type="submission" date="2018-07" db="EMBL/GenBank/DDBJ databases">
        <title>WGS assembly of Glycine max.</title>
        <authorList>
            <person name="Schmutz J."/>
            <person name="Cannon S."/>
            <person name="Schlueter J."/>
            <person name="Ma J."/>
            <person name="Mitros T."/>
            <person name="Nelson W."/>
            <person name="Hyten D."/>
            <person name="Song Q."/>
            <person name="Thelen J."/>
            <person name="Cheng J."/>
            <person name="Xu D."/>
            <person name="Hellsten U."/>
            <person name="May G."/>
            <person name="Yu Y."/>
            <person name="Sakurai T."/>
            <person name="Umezawa T."/>
            <person name="Bhattacharyya M."/>
            <person name="Sandhu D."/>
            <person name="Valliyodan B."/>
            <person name="Lindquist E."/>
            <person name="Peto M."/>
            <person name="Grant D."/>
            <person name="Shu S."/>
            <person name="Goodstein D."/>
            <person name="Barry K."/>
            <person name="Futrell-Griggs M."/>
            <person name="Abernathy B."/>
            <person name="Du J."/>
            <person name="Tian Z."/>
            <person name="Zhu L."/>
            <person name="Gill N."/>
            <person name="Joshi T."/>
            <person name="Libault M."/>
            <person name="Sethuraman A."/>
            <person name="Zhang X."/>
            <person name="Shinozaki K."/>
            <person name="Nguyen H."/>
            <person name="Wing R."/>
            <person name="Cregan P."/>
            <person name="Specht J."/>
            <person name="Grimwood J."/>
            <person name="Rokhsar D."/>
            <person name="Stacey G."/>
            <person name="Shoemaker R."/>
            <person name="Jackson S."/>
        </authorList>
    </citation>
    <scope>NUCLEOTIDE SEQUENCE</scope>
    <source>
        <tissue evidence="1">Callus</tissue>
    </source>
</reference>
<evidence type="ECO:0000313" key="2">
    <source>
        <dbReference type="EnsemblPlants" id="KRH04580"/>
    </source>
</evidence>
<dbReference type="EnsemblPlants" id="KRH04580">
    <property type="protein sequence ID" value="KRH04580"/>
    <property type="gene ID" value="GLYMA_17G171200"/>
</dbReference>
<dbReference type="Proteomes" id="UP000008827">
    <property type="component" value="Chromosome 17"/>
</dbReference>
<keyword evidence="3" id="KW-1185">Reference proteome</keyword>
<dbReference type="Gramene" id="KRH04580">
    <property type="protein sequence ID" value="KRH04580"/>
    <property type="gene ID" value="GLYMA_17G171200"/>
</dbReference>
<evidence type="ECO:0000313" key="3">
    <source>
        <dbReference type="Proteomes" id="UP000008827"/>
    </source>
</evidence>
<name>A0A0R0FQH2_SOYBN</name>